<evidence type="ECO:0000313" key="3">
    <source>
        <dbReference type="Proteomes" id="UP000607653"/>
    </source>
</evidence>
<keyword evidence="1" id="KW-0472">Membrane</keyword>
<dbReference type="EMBL" id="DUZY01000008">
    <property type="protein sequence ID" value="DAD47711.1"/>
    <property type="molecule type" value="Genomic_DNA"/>
</dbReference>
<protein>
    <submittedName>
        <fullName evidence="2">Uncharacterized protein</fullName>
    </submittedName>
</protein>
<proteinExistence type="predicted"/>
<dbReference type="Proteomes" id="UP000607653">
    <property type="component" value="Unassembled WGS sequence"/>
</dbReference>
<keyword evidence="1" id="KW-1133">Transmembrane helix</keyword>
<feature type="transmembrane region" description="Helical" evidence="1">
    <location>
        <begin position="6"/>
        <end position="27"/>
    </location>
</feature>
<gene>
    <name evidence="2" type="ORF">HUJ06_017647</name>
</gene>
<reference evidence="2 3" key="1">
    <citation type="journal article" date="2020" name="Mol. Biol. Evol.">
        <title>Distinct Expression and Methylation Patterns for Genes with Different Fates following a Single Whole-Genome Duplication in Flowering Plants.</title>
        <authorList>
            <person name="Shi T."/>
            <person name="Rahmani R.S."/>
            <person name="Gugger P.F."/>
            <person name="Wang M."/>
            <person name="Li H."/>
            <person name="Zhang Y."/>
            <person name="Li Z."/>
            <person name="Wang Q."/>
            <person name="Van de Peer Y."/>
            <person name="Marchal K."/>
            <person name="Chen J."/>
        </authorList>
    </citation>
    <scope>NUCLEOTIDE SEQUENCE [LARGE SCALE GENOMIC DNA]</scope>
    <source>
        <tissue evidence="2">Leaf</tissue>
    </source>
</reference>
<evidence type="ECO:0000313" key="2">
    <source>
        <dbReference type="EMBL" id="DAD47711.1"/>
    </source>
</evidence>
<keyword evidence="3" id="KW-1185">Reference proteome</keyword>
<evidence type="ECO:0000256" key="1">
    <source>
        <dbReference type="SAM" id="Phobius"/>
    </source>
</evidence>
<accession>A0A822ZW06</accession>
<name>A0A822ZW06_NELNU</name>
<comment type="caution">
    <text evidence="2">The sequence shown here is derived from an EMBL/GenBank/DDBJ whole genome shotgun (WGS) entry which is preliminary data.</text>
</comment>
<sequence>MGLLTLVFCFVAGIAVLIALLGCFIFIKSKRRNDEQDRALSKDS</sequence>
<organism evidence="2 3">
    <name type="scientific">Nelumbo nucifera</name>
    <name type="common">Sacred lotus</name>
    <dbReference type="NCBI Taxonomy" id="4432"/>
    <lineage>
        <taxon>Eukaryota</taxon>
        <taxon>Viridiplantae</taxon>
        <taxon>Streptophyta</taxon>
        <taxon>Embryophyta</taxon>
        <taxon>Tracheophyta</taxon>
        <taxon>Spermatophyta</taxon>
        <taxon>Magnoliopsida</taxon>
        <taxon>Proteales</taxon>
        <taxon>Nelumbonaceae</taxon>
        <taxon>Nelumbo</taxon>
    </lineage>
</organism>
<dbReference type="AlphaFoldDB" id="A0A822ZW06"/>
<keyword evidence="1" id="KW-0812">Transmembrane</keyword>